<evidence type="ECO:0000256" key="2">
    <source>
        <dbReference type="ARBA" id="ARBA00022475"/>
    </source>
</evidence>
<dbReference type="InterPro" id="IPR027304">
    <property type="entry name" value="Trigger_fact/SurA_dom_sf"/>
</dbReference>
<accession>A0A381XXG9</accession>
<dbReference type="PANTHER" id="PTHR47529:SF1">
    <property type="entry name" value="PERIPLASMIC CHAPERONE PPID"/>
    <property type="match status" value="1"/>
</dbReference>
<dbReference type="PANTHER" id="PTHR47529">
    <property type="entry name" value="PEPTIDYL-PROLYL CIS-TRANS ISOMERASE D"/>
    <property type="match status" value="1"/>
</dbReference>
<dbReference type="GO" id="GO:0005886">
    <property type="term" value="C:plasma membrane"/>
    <property type="evidence" value="ECO:0007669"/>
    <property type="project" value="UniProtKB-SubCell"/>
</dbReference>
<dbReference type="EMBL" id="UINC01016580">
    <property type="protein sequence ID" value="SVA68933.1"/>
    <property type="molecule type" value="Genomic_DNA"/>
</dbReference>
<organism evidence="5">
    <name type="scientific">marine metagenome</name>
    <dbReference type="NCBI Taxonomy" id="408172"/>
    <lineage>
        <taxon>unclassified sequences</taxon>
        <taxon>metagenomes</taxon>
        <taxon>ecological metagenomes</taxon>
    </lineage>
</organism>
<keyword evidence="2" id="KW-1003">Cell membrane</keyword>
<reference evidence="5" key="1">
    <citation type="submission" date="2018-05" db="EMBL/GenBank/DDBJ databases">
        <authorList>
            <person name="Lanie J.A."/>
            <person name="Ng W.-L."/>
            <person name="Kazmierczak K.M."/>
            <person name="Andrzejewski T.M."/>
            <person name="Davidsen T.M."/>
            <person name="Wayne K.J."/>
            <person name="Tettelin H."/>
            <person name="Glass J.I."/>
            <person name="Rusch D."/>
            <person name="Podicherti R."/>
            <person name="Tsui H.-C.T."/>
            <person name="Winkler M.E."/>
        </authorList>
    </citation>
    <scope>NUCLEOTIDE SEQUENCE</scope>
</reference>
<dbReference type="InterPro" id="IPR052029">
    <property type="entry name" value="PpiD_chaperone"/>
</dbReference>
<evidence type="ECO:0000256" key="3">
    <source>
        <dbReference type="ARBA" id="ARBA00023136"/>
    </source>
</evidence>
<protein>
    <recommendedName>
        <fullName evidence="6">PpiC domain-containing protein</fullName>
    </recommendedName>
</protein>
<evidence type="ECO:0000313" key="5">
    <source>
        <dbReference type="EMBL" id="SVA68933.1"/>
    </source>
</evidence>
<evidence type="ECO:0000256" key="4">
    <source>
        <dbReference type="ARBA" id="ARBA00023186"/>
    </source>
</evidence>
<name>A0A381XXG9_9ZZZZ</name>
<comment type="subcellular location">
    <subcellularLocation>
        <location evidence="1">Cell membrane</location>
    </subcellularLocation>
</comment>
<sequence>MTQLRERSHVVLWLLLFFFILSMAVGGLVGGANIMDLVFGGKNVRLNAGKINGKNITHSRYLQQRENQLNRMRRQGQAIDNRAYQNAGDFAWNAIIERELKDEKIKQLGLEVSLDEIYDFLLITPPPAFQTDLTSAGFFLNDDGKFDSDSYEQAVENGNIPVELNPLLVNWENYLRTWLADRKLQTIYNNLGSINDEDVKRDFIKKNVNCTLDYLYLTLSGIPDSLIEVSDDQISEKYNTDKEDSYTVKERKTLEYIVFQIPKPVTSDDSLMVSAVEDSVMQLVLDFSADAEDYSFAEAVSKHEVSSVDTIDVHETFEANSGIPFQMGVLRPAVRFAFDNSMGSLSDPITTNNGIAVFHLIGEKNSGFKPMADVKESIRRSLLRDNKKEYAANKLNAISGTDNWEALASSDSLLQFSSGESSTLGGSFTGIGKSNQLTGTLLAMNVGETSGVIETFNAVLLLKMSSRDEFNDSLYQDNFTSIRDQLLNTERNRGFTSWLTDAKKIIDQEDYRSEVY</sequence>
<proteinExistence type="predicted"/>
<dbReference type="Pfam" id="PF13623">
    <property type="entry name" value="SurA_N_2"/>
    <property type="match status" value="1"/>
</dbReference>
<evidence type="ECO:0000256" key="1">
    <source>
        <dbReference type="ARBA" id="ARBA00004236"/>
    </source>
</evidence>
<dbReference type="SUPFAM" id="SSF109998">
    <property type="entry name" value="Triger factor/SurA peptide-binding domain-like"/>
    <property type="match status" value="1"/>
</dbReference>
<evidence type="ECO:0008006" key="6">
    <source>
        <dbReference type="Google" id="ProtNLM"/>
    </source>
</evidence>
<keyword evidence="3" id="KW-0472">Membrane</keyword>
<keyword evidence="4" id="KW-0143">Chaperone</keyword>
<gene>
    <name evidence="5" type="ORF">METZ01_LOCUS121787</name>
</gene>
<dbReference type="AlphaFoldDB" id="A0A381XXG9"/>